<reference evidence="2" key="1">
    <citation type="journal article" date="2020" name="Stud. Mycol.">
        <title>101 Dothideomycetes genomes: a test case for predicting lifestyles and emergence of pathogens.</title>
        <authorList>
            <person name="Haridas S."/>
            <person name="Albert R."/>
            <person name="Binder M."/>
            <person name="Bloem J."/>
            <person name="Labutti K."/>
            <person name="Salamov A."/>
            <person name="Andreopoulos B."/>
            <person name="Baker S."/>
            <person name="Barry K."/>
            <person name="Bills G."/>
            <person name="Bluhm B."/>
            <person name="Cannon C."/>
            <person name="Castanera R."/>
            <person name="Culley D."/>
            <person name="Daum C."/>
            <person name="Ezra D."/>
            <person name="Gonzalez J."/>
            <person name="Henrissat B."/>
            <person name="Kuo A."/>
            <person name="Liang C."/>
            <person name="Lipzen A."/>
            <person name="Lutzoni F."/>
            <person name="Magnuson J."/>
            <person name="Mondo S."/>
            <person name="Nolan M."/>
            <person name="Ohm R."/>
            <person name="Pangilinan J."/>
            <person name="Park H.-J."/>
            <person name="Ramirez L."/>
            <person name="Alfaro M."/>
            <person name="Sun H."/>
            <person name="Tritt A."/>
            <person name="Yoshinaga Y."/>
            <person name="Zwiers L.-H."/>
            <person name="Turgeon B."/>
            <person name="Goodwin S."/>
            <person name="Spatafora J."/>
            <person name="Crous P."/>
            <person name="Grigoriev I."/>
        </authorList>
    </citation>
    <scope>NUCLEOTIDE SEQUENCE</scope>
    <source>
        <strain evidence="2">CBS 269.34</strain>
    </source>
</reference>
<protein>
    <submittedName>
        <fullName evidence="2">Uncharacterized protein</fullName>
    </submittedName>
</protein>
<name>A0A6A6QVI4_9PEZI</name>
<accession>A0A6A6QVI4</accession>
<dbReference type="Proteomes" id="UP000799750">
    <property type="component" value="Unassembled WGS sequence"/>
</dbReference>
<keyword evidence="3" id="KW-1185">Reference proteome</keyword>
<dbReference type="EMBL" id="MU004188">
    <property type="protein sequence ID" value="KAF2496405.1"/>
    <property type="molecule type" value="Genomic_DNA"/>
</dbReference>
<feature type="region of interest" description="Disordered" evidence="1">
    <location>
        <begin position="15"/>
        <end position="44"/>
    </location>
</feature>
<evidence type="ECO:0000256" key="1">
    <source>
        <dbReference type="SAM" id="MobiDB-lite"/>
    </source>
</evidence>
<proteinExistence type="predicted"/>
<organism evidence="2 3">
    <name type="scientific">Lophium mytilinum</name>
    <dbReference type="NCBI Taxonomy" id="390894"/>
    <lineage>
        <taxon>Eukaryota</taxon>
        <taxon>Fungi</taxon>
        <taxon>Dikarya</taxon>
        <taxon>Ascomycota</taxon>
        <taxon>Pezizomycotina</taxon>
        <taxon>Dothideomycetes</taxon>
        <taxon>Pleosporomycetidae</taxon>
        <taxon>Mytilinidiales</taxon>
        <taxon>Mytilinidiaceae</taxon>
        <taxon>Lophium</taxon>
    </lineage>
</organism>
<evidence type="ECO:0000313" key="2">
    <source>
        <dbReference type="EMBL" id="KAF2496405.1"/>
    </source>
</evidence>
<gene>
    <name evidence="2" type="ORF">BU16DRAFT_538946</name>
</gene>
<sequence length="158" mass="17637">MPGKLRFWRKKQFPLPSLSVSPKPPPLPTISSSPPSGPGPVTACERRKLQGDEELYYVWSESPLMREIEAIEAAAAAEAAATEAARAAMKLHLERMETDEEYREQEARKWTAGAAALRKATANQRGGFMFDHKAREEMWARRDREAAARAARVANKTS</sequence>
<dbReference type="AlphaFoldDB" id="A0A6A6QVI4"/>
<evidence type="ECO:0000313" key="3">
    <source>
        <dbReference type="Proteomes" id="UP000799750"/>
    </source>
</evidence>